<dbReference type="RefSeq" id="XP_066665009.1">
    <property type="nucleotide sequence ID" value="XM_066815719.1"/>
</dbReference>
<evidence type="ECO:0000313" key="1">
    <source>
        <dbReference type="EMBL" id="KAK8071201.1"/>
    </source>
</evidence>
<comment type="caution">
    <text evidence="1">The sequence shown here is derived from an EMBL/GenBank/DDBJ whole genome shotgun (WGS) entry which is preliminary data.</text>
</comment>
<evidence type="ECO:0000313" key="2">
    <source>
        <dbReference type="Proteomes" id="UP001433268"/>
    </source>
</evidence>
<dbReference type="Proteomes" id="UP001433268">
    <property type="component" value="Unassembled WGS sequence"/>
</dbReference>
<gene>
    <name evidence="1" type="ORF">PG997_011404</name>
</gene>
<organism evidence="1 2">
    <name type="scientific">Apiospora hydei</name>
    <dbReference type="NCBI Taxonomy" id="1337664"/>
    <lineage>
        <taxon>Eukaryota</taxon>
        <taxon>Fungi</taxon>
        <taxon>Dikarya</taxon>
        <taxon>Ascomycota</taxon>
        <taxon>Pezizomycotina</taxon>
        <taxon>Sordariomycetes</taxon>
        <taxon>Xylariomycetidae</taxon>
        <taxon>Amphisphaeriales</taxon>
        <taxon>Apiosporaceae</taxon>
        <taxon>Apiospora</taxon>
    </lineage>
</organism>
<keyword evidence="2" id="KW-1185">Reference proteome</keyword>
<dbReference type="EMBL" id="JAQQWN010000008">
    <property type="protein sequence ID" value="KAK8071201.1"/>
    <property type="molecule type" value="Genomic_DNA"/>
</dbReference>
<sequence>MKSTPPARKETPRFSFEADSGISLFDLPLEYATDAENCGMGRDKYLGRVKDESHAISKEERQKSEKSSFNVWNKTLYLLVVQHDL</sequence>
<name>A0ABR1VIY4_9PEZI</name>
<protein>
    <submittedName>
        <fullName evidence="1">Uncharacterized protein</fullName>
    </submittedName>
</protein>
<accession>A0ABR1VIY4</accession>
<dbReference type="GeneID" id="92048779"/>
<proteinExistence type="predicted"/>
<reference evidence="1 2" key="1">
    <citation type="submission" date="2023-01" db="EMBL/GenBank/DDBJ databases">
        <title>Analysis of 21 Apiospora genomes using comparative genomics revels a genus with tremendous synthesis potential of carbohydrate active enzymes and secondary metabolites.</title>
        <authorList>
            <person name="Sorensen T."/>
        </authorList>
    </citation>
    <scope>NUCLEOTIDE SEQUENCE [LARGE SCALE GENOMIC DNA]</scope>
    <source>
        <strain evidence="1 2">CBS 114990</strain>
    </source>
</reference>